<feature type="transmembrane region" description="Helical" evidence="1">
    <location>
        <begin position="161"/>
        <end position="181"/>
    </location>
</feature>
<name>A0A0F9DPW6_9ZZZZ</name>
<feature type="transmembrane region" description="Helical" evidence="1">
    <location>
        <begin position="79"/>
        <end position="102"/>
    </location>
</feature>
<reference evidence="2" key="1">
    <citation type="journal article" date="2015" name="Nature">
        <title>Complex archaea that bridge the gap between prokaryotes and eukaryotes.</title>
        <authorList>
            <person name="Spang A."/>
            <person name="Saw J.H."/>
            <person name="Jorgensen S.L."/>
            <person name="Zaremba-Niedzwiedzka K."/>
            <person name="Martijn J."/>
            <person name="Lind A.E."/>
            <person name="van Eijk R."/>
            <person name="Schleper C."/>
            <person name="Guy L."/>
            <person name="Ettema T.J."/>
        </authorList>
    </citation>
    <scope>NUCLEOTIDE SEQUENCE</scope>
</reference>
<comment type="caution">
    <text evidence="2">The sequence shown here is derived from an EMBL/GenBank/DDBJ whole genome shotgun (WGS) entry which is preliminary data.</text>
</comment>
<dbReference type="AlphaFoldDB" id="A0A0F9DPW6"/>
<organism evidence="2">
    <name type="scientific">marine sediment metagenome</name>
    <dbReference type="NCBI Taxonomy" id="412755"/>
    <lineage>
        <taxon>unclassified sequences</taxon>
        <taxon>metagenomes</taxon>
        <taxon>ecological metagenomes</taxon>
    </lineage>
</organism>
<feature type="transmembrane region" description="Helical" evidence="1">
    <location>
        <begin position="138"/>
        <end position="155"/>
    </location>
</feature>
<protein>
    <submittedName>
        <fullName evidence="2">Uncharacterized protein</fullName>
    </submittedName>
</protein>
<evidence type="ECO:0000256" key="1">
    <source>
        <dbReference type="SAM" id="Phobius"/>
    </source>
</evidence>
<feature type="transmembrane region" description="Helical" evidence="1">
    <location>
        <begin position="108"/>
        <end position="126"/>
    </location>
</feature>
<dbReference type="EMBL" id="LAZR01040633">
    <property type="protein sequence ID" value="KKL13998.1"/>
    <property type="molecule type" value="Genomic_DNA"/>
</dbReference>
<sequence>MTEVAWYDVKAKGWVRDILVLLHLPYTGWHLSYVAIGAALAPQLNWGTLGWTLLAFFLGMGISAHCLDELNGRPLRTKIPGLLLWTLAVVSIAGAVSIGIVVGVRETVWVIPCIIFGGFIVFAYNMELGPKGFFHRNEWFGFAWGAFPAITAYIAQTHTVSWGIIFVAGACLLYSMAQRVLSFHGRFWRRKVGKVEGRYYYPEGNDSMVWEHGGVLTKQAIIAPAELGLKFMNGAVVIAAIGLLLLHI</sequence>
<keyword evidence="1" id="KW-1133">Transmembrane helix</keyword>
<keyword evidence="1" id="KW-0472">Membrane</keyword>
<evidence type="ECO:0000313" key="2">
    <source>
        <dbReference type="EMBL" id="KKL13998.1"/>
    </source>
</evidence>
<feature type="transmembrane region" description="Helical" evidence="1">
    <location>
        <begin position="227"/>
        <end position="246"/>
    </location>
</feature>
<keyword evidence="1" id="KW-0812">Transmembrane</keyword>
<accession>A0A0F9DPW6</accession>
<proteinExistence type="predicted"/>
<feature type="transmembrane region" description="Helical" evidence="1">
    <location>
        <begin position="18"/>
        <end position="40"/>
    </location>
</feature>
<gene>
    <name evidence="2" type="ORF">LCGC14_2520160</name>
</gene>
<feature type="transmembrane region" description="Helical" evidence="1">
    <location>
        <begin position="46"/>
        <end position="67"/>
    </location>
</feature>